<evidence type="ECO:0000313" key="4">
    <source>
        <dbReference type="Proteomes" id="UP000319342"/>
    </source>
</evidence>
<keyword evidence="1" id="KW-0732">Signal</keyword>
<sequence length="482" mass="52491" precursor="true">MAATRRPASSRARALGTALLLAAAFPTAFSGLARAQETPLPIQPFLDLRFEEDWTVLAPFESRIAPDRWLSWKYAPLTVERSRWLSVGGELRVRGEGRKDEAFGATPTGIVNEDAYLGRARLHTDLQLIEGFRLFAEGLFADTGGRDSQTVERAVDADDPDFLNLFIESRSRVAEDLFGAMRVGRQQIALGDGGLVGADDWQNAPRAFDGLRVLLESPGFRGTAFFFDEVERDPNGFDDTDDANSFFGAYGEWYDDVVRLHTFGFGSHADLSSAAGESGEERRATVGLGASIPFFFGTTASAEGAFQFGTLGMADIRAFMYELELEGHSDLFGGTRFYTGLSYASGDDAAGDGRVGTFDQLYPDTHLNHGRADVLGGQNLIDLRFGADVTIDERFALGLALHRFLRADKADGLYDALGAPLLPAYDGGRKVGDEIDLFATVSFAPHWTVEAGVSFFMTDGDVAAVARDDDQLFAYLSGSFRF</sequence>
<dbReference type="InterPro" id="IPR025388">
    <property type="entry name" value="Alginate_export_dom"/>
</dbReference>
<evidence type="ECO:0000259" key="2">
    <source>
        <dbReference type="Pfam" id="PF13372"/>
    </source>
</evidence>
<reference evidence="3 4" key="1">
    <citation type="submission" date="2019-02" db="EMBL/GenBank/DDBJ databases">
        <title>Deep-cultivation of Planctomycetes and their phenomic and genomic characterization uncovers novel biology.</title>
        <authorList>
            <person name="Wiegand S."/>
            <person name="Jogler M."/>
            <person name="Boedeker C."/>
            <person name="Pinto D."/>
            <person name="Vollmers J."/>
            <person name="Rivas-Marin E."/>
            <person name="Kohn T."/>
            <person name="Peeters S.H."/>
            <person name="Heuer A."/>
            <person name="Rast P."/>
            <person name="Oberbeckmann S."/>
            <person name="Bunk B."/>
            <person name="Jeske O."/>
            <person name="Meyerdierks A."/>
            <person name="Storesund J.E."/>
            <person name="Kallscheuer N."/>
            <person name="Luecker S."/>
            <person name="Lage O.M."/>
            <person name="Pohl T."/>
            <person name="Merkel B.J."/>
            <person name="Hornburger P."/>
            <person name="Mueller R.-W."/>
            <person name="Bruemmer F."/>
            <person name="Labrenz M."/>
            <person name="Spormann A.M."/>
            <person name="Op den Camp H."/>
            <person name="Overmann J."/>
            <person name="Amann R."/>
            <person name="Jetten M.S.M."/>
            <person name="Mascher T."/>
            <person name="Medema M.H."/>
            <person name="Devos D.P."/>
            <person name="Kaster A.-K."/>
            <person name="Ovreas L."/>
            <person name="Rohde M."/>
            <person name="Galperin M.Y."/>
            <person name="Jogler C."/>
        </authorList>
    </citation>
    <scope>NUCLEOTIDE SEQUENCE [LARGE SCALE GENOMIC DNA]</scope>
    <source>
        <strain evidence="3 4">Pla163</strain>
    </source>
</reference>
<feature type="signal peptide" evidence="1">
    <location>
        <begin position="1"/>
        <end position="35"/>
    </location>
</feature>
<dbReference type="Gene3D" id="2.40.160.100">
    <property type="match status" value="1"/>
</dbReference>
<dbReference type="EMBL" id="CP036290">
    <property type="protein sequence ID" value="QDU82945.1"/>
    <property type="molecule type" value="Genomic_DNA"/>
</dbReference>
<evidence type="ECO:0000313" key="3">
    <source>
        <dbReference type="EMBL" id="QDU82945.1"/>
    </source>
</evidence>
<feature type="domain" description="Alginate export" evidence="2">
    <location>
        <begin position="84"/>
        <end position="457"/>
    </location>
</feature>
<feature type="chain" id="PRO_5021838804" description="Alginate export domain-containing protein" evidence="1">
    <location>
        <begin position="36"/>
        <end position="482"/>
    </location>
</feature>
<dbReference type="OrthoDB" id="311329at2"/>
<evidence type="ECO:0000256" key="1">
    <source>
        <dbReference type="SAM" id="SignalP"/>
    </source>
</evidence>
<keyword evidence="4" id="KW-1185">Reference proteome</keyword>
<dbReference type="AlphaFoldDB" id="A0A518CUP4"/>
<organism evidence="3 4">
    <name type="scientific">Rohdeia mirabilis</name>
    <dbReference type="NCBI Taxonomy" id="2528008"/>
    <lineage>
        <taxon>Bacteria</taxon>
        <taxon>Pseudomonadati</taxon>
        <taxon>Planctomycetota</taxon>
        <taxon>Planctomycetia</taxon>
        <taxon>Planctomycetia incertae sedis</taxon>
        <taxon>Rohdeia</taxon>
    </lineage>
</organism>
<dbReference type="InterPro" id="IPR053728">
    <property type="entry name" value="Alginate_Permeability_Chnl"/>
</dbReference>
<dbReference type="RefSeq" id="WP_145181752.1">
    <property type="nucleotide sequence ID" value="NZ_CP036290.1"/>
</dbReference>
<name>A0A518CUP4_9BACT</name>
<proteinExistence type="predicted"/>
<accession>A0A518CUP4</accession>
<dbReference type="Proteomes" id="UP000319342">
    <property type="component" value="Chromosome"/>
</dbReference>
<protein>
    <recommendedName>
        <fullName evidence="2">Alginate export domain-containing protein</fullName>
    </recommendedName>
</protein>
<gene>
    <name evidence="3" type="ORF">Pla163_00400</name>
</gene>
<dbReference type="Pfam" id="PF13372">
    <property type="entry name" value="Alginate_exp"/>
    <property type="match status" value="1"/>
</dbReference>